<feature type="chain" id="PRO_5001601259" evidence="2">
    <location>
        <begin position="30"/>
        <end position="163"/>
    </location>
</feature>
<keyword evidence="1" id="KW-0812">Transmembrane</keyword>
<protein>
    <submittedName>
        <fullName evidence="3">Uncharacterized protein</fullName>
    </submittedName>
</protein>
<evidence type="ECO:0000256" key="1">
    <source>
        <dbReference type="SAM" id="Phobius"/>
    </source>
</evidence>
<gene>
    <name evidence="3" type="ORF">TRSC58_07507</name>
</gene>
<accession>A0A061IV53</accession>
<comment type="caution">
    <text evidence="3">The sequence shown here is derived from an EMBL/GenBank/DDBJ whole genome shotgun (WGS) entry which is preliminary data.</text>
</comment>
<proteinExistence type="predicted"/>
<feature type="transmembrane region" description="Helical" evidence="1">
    <location>
        <begin position="45"/>
        <end position="71"/>
    </location>
</feature>
<feature type="signal peptide" evidence="2">
    <location>
        <begin position="1"/>
        <end position="29"/>
    </location>
</feature>
<name>A0A061IV53_TRYRA</name>
<dbReference type="EMBL" id="AUPL01007915">
    <property type="protein sequence ID" value="ESL04932.1"/>
    <property type="molecule type" value="Genomic_DNA"/>
</dbReference>
<reference evidence="3 4" key="1">
    <citation type="submission" date="2013-07" db="EMBL/GenBank/DDBJ databases">
        <authorList>
            <person name="Stoco P.H."/>
            <person name="Wagner G."/>
            <person name="Gerber A."/>
            <person name="Zaha A."/>
            <person name="Thompson C."/>
            <person name="Bartholomeu D.C."/>
            <person name="Luckemeyer D.D."/>
            <person name="Bahia D."/>
            <person name="Loreto E."/>
            <person name="Prestes E.B."/>
            <person name="Lima F.M."/>
            <person name="Rodrigues-Luiz G."/>
            <person name="Vallejo G.A."/>
            <person name="Filho J.F."/>
            <person name="Monteiro K.M."/>
            <person name="Tyler K.M."/>
            <person name="de Almeida L.G."/>
            <person name="Ortiz M.F."/>
            <person name="Siervo M.A."/>
            <person name="de Moraes M.H."/>
            <person name="Cunha O.L."/>
            <person name="Mendonca-Neto R."/>
            <person name="Silva R."/>
            <person name="Teixeira S.M."/>
            <person name="Murta S.M."/>
            <person name="Sincero T.C."/>
            <person name="Mendes T.A."/>
            <person name="Urmenyi T.P."/>
            <person name="Silva V.G."/>
            <person name="da Rocha W.D."/>
            <person name="Andersson B."/>
            <person name="Romanha A.J."/>
            <person name="Steindel M."/>
            <person name="de Vasconcelos A.T."/>
            <person name="Grisard E.C."/>
        </authorList>
    </citation>
    <scope>NUCLEOTIDE SEQUENCE [LARGE SCALE GENOMIC DNA]</scope>
    <source>
        <strain evidence="3 4">SC58</strain>
    </source>
</reference>
<keyword evidence="1" id="KW-1133">Transmembrane helix</keyword>
<evidence type="ECO:0000313" key="4">
    <source>
        <dbReference type="Proteomes" id="UP000031737"/>
    </source>
</evidence>
<dbReference type="AlphaFoldDB" id="A0A061IV53"/>
<keyword evidence="2" id="KW-0732">Signal</keyword>
<organism evidence="3 4">
    <name type="scientific">Trypanosoma rangeli SC58</name>
    <dbReference type="NCBI Taxonomy" id="429131"/>
    <lineage>
        <taxon>Eukaryota</taxon>
        <taxon>Discoba</taxon>
        <taxon>Euglenozoa</taxon>
        <taxon>Kinetoplastea</taxon>
        <taxon>Metakinetoplastina</taxon>
        <taxon>Trypanosomatida</taxon>
        <taxon>Trypanosomatidae</taxon>
        <taxon>Trypanosoma</taxon>
        <taxon>Herpetosoma</taxon>
    </lineage>
</organism>
<dbReference type="Proteomes" id="UP000031737">
    <property type="component" value="Unassembled WGS sequence"/>
</dbReference>
<keyword evidence="1" id="KW-0472">Membrane</keyword>
<keyword evidence="4" id="KW-1185">Reference proteome</keyword>
<dbReference type="VEuPathDB" id="TriTrypDB:TRSC58_07507"/>
<evidence type="ECO:0000256" key="2">
    <source>
        <dbReference type="SAM" id="SignalP"/>
    </source>
</evidence>
<evidence type="ECO:0000313" key="3">
    <source>
        <dbReference type="EMBL" id="ESL04932.1"/>
    </source>
</evidence>
<sequence length="163" mass="17880">MVHILLLLLFVLPCIHLLVAWLGLPDVLAAEVTGYHCSFSLSLSLYWLVFFNFFPSLLHVLFFFPFFLILFCSRALSLSLSLHIGGSLLHLRFLSNVVITTAIIISRRGGGRVRFAVRRGIRAEGKGAPSLGEVVLLPGCFLSHPVANVFEVIVCGAKGGVCR</sequence>